<proteinExistence type="predicted"/>
<evidence type="ECO:0000256" key="2">
    <source>
        <dbReference type="ARBA" id="ARBA00023043"/>
    </source>
</evidence>
<dbReference type="PANTHER" id="PTHR24198">
    <property type="entry name" value="ANKYRIN REPEAT AND PROTEIN KINASE DOMAIN-CONTAINING PROTEIN"/>
    <property type="match status" value="1"/>
</dbReference>
<dbReference type="Proteomes" id="UP000130031">
    <property type="component" value="Segment"/>
</dbReference>
<accession>A7XCT8</accession>
<feature type="domain" description="PRANC" evidence="3">
    <location>
        <begin position="393"/>
        <end position="486"/>
    </location>
</feature>
<dbReference type="InterPro" id="IPR036770">
    <property type="entry name" value="Ankyrin_rpt-contain_sf"/>
</dbReference>
<gene>
    <name evidence="4" type="primary">147R</name>
</gene>
<dbReference type="EMBL" id="EF420156">
    <property type="protein sequence ID" value="ABQ43623.1"/>
    <property type="molecule type" value="Genomic_DNA"/>
</dbReference>
<dbReference type="InterPro" id="IPR018272">
    <property type="entry name" value="PRANC_domain"/>
</dbReference>
<dbReference type="Gene3D" id="1.25.40.20">
    <property type="entry name" value="Ankyrin repeat-containing domain"/>
    <property type="match status" value="2"/>
</dbReference>
<evidence type="ECO:0000313" key="5">
    <source>
        <dbReference type="Proteomes" id="UP000130031"/>
    </source>
</evidence>
<dbReference type="Pfam" id="PF12796">
    <property type="entry name" value="Ank_2"/>
    <property type="match status" value="1"/>
</dbReference>
<evidence type="ECO:0000259" key="3">
    <source>
        <dbReference type="Pfam" id="PF09372"/>
    </source>
</evidence>
<dbReference type="PANTHER" id="PTHR24198:SF165">
    <property type="entry name" value="ANKYRIN REPEAT-CONTAINING PROTEIN-RELATED"/>
    <property type="match status" value="1"/>
</dbReference>
<keyword evidence="1" id="KW-0677">Repeat</keyword>
<dbReference type="InterPro" id="IPR002110">
    <property type="entry name" value="Ankyrin_rpt"/>
</dbReference>
<name>A7XCT8_9POXV</name>
<sequence>MASLYSYISNERYVINSNIVEHYIHMEKHLLDSLCWKKILSRYLFRPDVEPKIVKSLFKHSCYVYTSMFNESLLYVFLSNNMINLSIRDVRKIICLIMNNETYSYDNNQLTPLLVCLSNKCMCDYEIVKFLFARGSKAEDVNYRGGNALHVYLSCCKKVDKNIVSFLIEKGVKIDKIDNERDNFTPLHYYVKDRKHLNLDTLDFLINMAIEKHDGDNKKLLFSIFETFLNYVSVYNQKSRKIVDYFLRYIPINYTNDCGFSPVLLAADFLNKEFFKYFINLGATVNLTTCYGETCATMAILSCEKEIFNEFLNNNPTINTVENTILYFEDDDFSNIFFCDKKIKMFKQLIIMAFTLDPLFYLRHKKLSDSKEFSFTINKCKKIIGEMQKDKLSNKTVYDIVFKPNKNLLNRYKNNKKILKCTKLPYYGKCVKKVIKKAHNRNLKINKIINNINNVCDVSQSYWSIIPVEIKVIICNFLSDNDINILEKKLR</sequence>
<evidence type="ECO:0000256" key="1">
    <source>
        <dbReference type="ARBA" id="ARBA00022737"/>
    </source>
</evidence>
<dbReference type="Pfam" id="PF09372">
    <property type="entry name" value="PRANC"/>
    <property type="match status" value="1"/>
</dbReference>
<organism evidence="4 5">
    <name type="scientific">Tanapox virus</name>
    <dbReference type="NCBI Taxonomy" id="99000"/>
    <lineage>
        <taxon>Viruses</taxon>
        <taxon>Varidnaviria</taxon>
        <taxon>Bamfordvirae</taxon>
        <taxon>Nucleocytoviricota</taxon>
        <taxon>Pokkesviricetes</taxon>
        <taxon>Chitovirales</taxon>
        <taxon>Poxviridae</taxon>
        <taxon>Chordopoxvirinae</taxon>
        <taxon>Yatapoxvirus</taxon>
        <taxon>Yatapoxvirus tanapox</taxon>
    </lineage>
</organism>
<reference evidence="4 5" key="1">
    <citation type="journal article" date="2007" name="Virus Res.">
        <title>Comparative genetic analysis of genomic DNA sequences of two human isolates of Tanapox virus.</title>
        <authorList>
            <person name="Nazarian S.H."/>
            <person name="Barrett J.W."/>
            <person name="Frace A.M."/>
            <person name="Olsen-Rasmussen M."/>
            <person name="Khristova M."/>
            <person name="Shaban M."/>
            <person name="Neering S."/>
            <person name="Li Y."/>
            <person name="Damon I.K."/>
            <person name="Esposito J.J."/>
            <person name="Essani K."/>
            <person name="McFadden G."/>
        </authorList>
    </citation>
    <scope>NUCLEOTIDE SEQUENCE [LARGE SCALE GENOMIC DNA]</scope>
    <source>
        <strain evidence="4">TPV-Kenya</strain>
    </source>
</reference>
<dbReference type="SMART" id="SM00248">
    <property type="entry name" value="ANK"/>
    <property type="match status" value="5"/>
</dbReference>
<keyword evidence="2" id="KW-0040">ANK repeat</keyword>
<evidence type="ECO:0000313" key="4">
    <source>
        <dbReference type="EMBL" id="ABQ43623.1"/>
    </source>
</evidence>
<protein>
    <submittedName>
        <fullName evidence="4">Ankyrin repeat protein</fullName>
    </submittedName>
</protein>
<dbReference type="SUPFAM" id="SSF48403">
    <property type="entry name" value="Ankyrin repeat"/>
    <property type="match status" value="1"/>
</dbReference>